<feature type="chain" id="PRO_5007049789" evidence="1">
    <location>
        <begin position="22"/>
        <end position="110"/>
    </location>
</feature>
<dbReference type="Proteomes" id="UP000182761">
    <property type="component" value="Unassembled WGS sequence"/>
</dbReference>
<protein>
    <submittedName>
        <fullName evidence="3">Heavy-metal-associated domain-containing protein</fullName>
    </submittedName>
</protein>
<evidence type="ECO:0000256" key="1">
    <source>
        <dbReference type="SAM" id="SignalP"/>
    </source>
</evidence>
<reference evidence="3 4" key="1">
    <citation type="submission" date="2016-01" db="EMBL/GenBank/DDBJ databases">
        <authorList>
            <person name="McClelland M."/>
            <person name="Jain A."/>
            <person name="Saraogi P."/>
            <person name="Mendelson R."/>
            <person name="Westerman R."/>
            <person name="SanMiguel P."/>
            <person name="Csonka L."/>
        </authorList>
    </citation>
    <scope>NUCLEOTIDE SEQUENCE [LARGE SCALE GENOMIC DNA]</scope>
    <source>
        <strain evidence="3 4">R-53146</strain>
    </source>
</reference>
<dbReference type="EMBL" id="FCOR01000004">
    <property type="protein sequence ID" value="CVK15958.1"/>
    <property type="molecule type" value="Genomic_DNA"/>
</dbReference>
<dbReference type="GO" id="GO:0046872">
    <property type="term" value="F:metal ion binding"/>
    <property type="evidence" value="ECO:0007669"/>
    <property type="project" value="InterPro"/>
</dbReference>
<keyword evidence="1" id="KW-0732">Signal</keyword>
<evidence type="ECO:0000313" key="3">
    <source>
        <dbReference type="EMBL" id="CVK15958.1"/>
    </source>
</evidence>
<proteinExistence type="predicted"/>
<dbReference type="RefSeq" id="WP_055425175.1">
    <property type="nucleotide sequence ID" value="NZ_FCOR01000004.1"/>
</dbReference>
<feature type="domain" description="HMA" evidence="2">
    <location>
        <begin position="38"/>
        <end position="89"/>
    </location>
</feature>
<dbReference type="OrthoDB" id="5513217at2"/>
<feature type="signal peptide" evidence="1">
    <location>
        <begin position="1"/>
        <end position="21"/>
    </location>
</feature>
<dbReference type="InterPro" id="IPR006121">
    <property type="entry name" value="HMA_dom"/>
</dbReference>
<evidence type="ECO:0000313" key="4">
    <source>
        <dbReference type="Proteomes" id="UP000182761"/>
    </source>
</evidence>
<organism evidence="3 4">
    <name type="scientific">Apibacter mensalis</name>
    <dbReference type="NCBI Taxonomy" id="1586267"/>
    <lineage>
        <taxon>Bacteria</taxon>
        <taxon>Pseudomonadati</taxon>
        <taxon>Bacteroidota</taxon>
        <taxon>Flavobacteriia</taxon>
        <taxon>Flavobacteriales</taxon>
        <taxon>Weeksellaceae</taxon>
        <taxon>Apibacter</taxon>
    </lineage>
</organism>
<dbReference type="SUPFAM" id="SSF55008">
    <property type="entry name" value="HMA, heavy metal-associated domain"/>
    <property type="match status" value="1"/>
</dbReference>
<dbReference type="Pfam" id="PF00403">
    <property type="entry name" value="HMA"/>
    <property type="match status" value="1"/>
</dbReference>
<gene>
    <name evidence="3" type="ORF">Ga0061079_10476</name>
</gene>
<dbReference type="STRING" id="1586267.GCA_001418685_00795"/>
<dbReference type="InterPro" id="IPR036163">
    <property type="entry name" value="HMA_dom_sf"/>
</dbReference>
<dbReference type="AlphaFoldDB" id="A0A0X3AQ13"/>
<accession>A0A0X3AQ13</accession>
<keyword evidence="4" id="KW-1185">Reference proteome</keyword>
<dbReference type="Gene3D" id="3.30.70.100">
    <property type="match status" value="1"/>
</dbReference>
<evidence type="ECO:0000259" key="2">
    <source>
        <dbReference type="Pfam" id="PF00403"/>
    </source>
</evidence>
<sequence length="110" mass="12472">MKFIRNIFVILLIFISVNEISAQINNQKVEKIKVYGNCNMCKETIENAGSETNVSAITWDSATKIATITYDDTKTSLNTILKKIAKSGYSNEKYKAKDSDYKKLPLCCQY</sequence>
<name>A0A0X3AQ13_9FLAO</name>